<evidence type="ECO:0008006" key="4">
    <source>
        <dbReference type="Google" id="ProtNLM"/>
    </source>
</evidence>
<keyword evidence="1" id="KW-0472">Membrane</keyword>
<dbReference type="Gene3D" id="3.40.50.720">
    <property type="entry name" value="NAD(P)-binding Rossmann-like Domain"/>
    <property type="match status" value="1"/>
</dbReference>
<dbReference type="AlphaFoldDB" id="A0A5N6U6X3"/>
<protein>
    <recommendedName>
        <fullName evidence="4">Fatty acid hydroxylase domain-containing protein</fullName>
    </recommendedName>
</protein>
<organism evidence="2 3">
    <name type="scientific">Aspergillus avenaceus</name>
    <dbReference type="NCBI Taxonomy" id="36643"/>
    <lineage>
        <taxon>Eukaryota</taxon>
        <taxon>Fungi</taxon>
        <taxon>Dikarya</taxon>
        <taxon>Ascomycota</taxon>
        <taxon>Pezizomycotina</taxon>
        <taxon>Eurotiomycetes</taxon>
        <taxon>Eurotiomycetidae</taxon>
        <taxon>Eurotiales</taxon>
        <taxon>Aspergillaceae</taxon>
        <taxon>Aspergillus</taxon>
        <taxon>Aspergillus subgen. Circumdati</taxon>
    </lineage>
</organism>
<name>A0A5N6U6X3_ASPAV</name>
<dbReference type="EMBL" id="ML742030">
    <property type="protein sequence ID" value="KAE8154358.1"/>
    <property type="molecule type" value="Genomic_DNA"/>
</dbReference>
<keyword evidence="3" id="KW-1185">Reference proteome</keyword>
<feature type="transmembrane region" description="Helical" evidence="1">
    <location>
        <begin position="6"/>
        <end position="28"/>
    </location>
</feature>
<dbReference type="Proteomes" id="UP000325780">
    <property type="component" value="Unassembled WGS sequence"/>
</dbReference>
<dbReference type="InterPro" id="IPR036291">
    <property type="entry name" value="NAD(P)-bd_dom_sf"/>
</dbReference>
<keyword evidence="1" id="KW-1133">Transmembrane helix</keyword>
<evidence type="ECO:0000256" key="1">
    <source>
        <dbReference type="SAM" id="Phobius"/>
    </source>
</evidence>
<dbReference type="OrthoDB" id="4350666at2759"/>
<keyword evidence="1" id="KW-0812">Transmembrane</keyword>
<reference evidence="2 3" key="1">
    <citation type="submission" date="2019-04" db="EMBL/GenBank/DDBJ databases">
        <title>Friends and foes A comparative genomics study of 23 Aspergillus species from section Flavi.</title>
        <authorList>
            <consortium name="DOE Joint Genome Institute"/>
            <person name="Kjaerbolling I."/>
            <person name="Vesth T."/>
            <person name="Frisvad J.C."/>
            <person name="Nybo J.L."/>
            <person name="Theobald S."/>
            <person name="Kildgaard S."/>
            <person name="Isbrandt T."/>
            <person name="Kuo A."/>
            <person name="Sato A."/>
            <person name="Lyhne E.K."/>
            <person name="Kogle M.E."/>
            <person name="Wiebenga A."/>
            <person name="Kun R.S."/>
            <person name="Lubbers R.J."/>
            <person name="Makela M.R."/>
            <person name="Barry K."/>
            <person name="Chovatia M."/>
            <person name="Clum A."/>
            <person name="Daum C."/>
            <person name="Haridas S."/>
            <person name="He G."/>
            <person name="LaButti K."/>
            <person name="Lipzen A."/>
            <person name="Mondo S."/>
            <person name="Riley R."/>
            <person name="Salamov A."/>
            <person name="Simmons B.A."/>
            <person name="Magnuson J.K."/>
            <person name="Henrissat B."/>
            <person name="Mortensen U.H."/>
            <person name="Larsen T.O."/>
            <person name="Devries R.P."/>
            <person name="Grigoriev I.V."/>
            <person name="Machida M."/>
            <person name="Baker S.E."/>
            <person name="Andersen M.R."/>
        </authorList>
    </citation>
    <scope>NUCLEOTIDE SEQUENCE [LARGE SCALE GENOMIC DNA]</scope>
    <source>
        <strain evidence="2 3">IBT 18842</strain>
    </source>
</reference>
<accession>A0A5N6U6X3</accession>
<proteinExistence type="predicted"/>
<sequence length="395" mass="45110">MSPLSFAVSIFYLYLCGSVFFDTAHWFMHKWAKSPWRFLRWLSYCHQFHHLYYNRSLNFNKKYLWQNSLIALPLEAVAKILGSILGWLLAQNLVSYEDIEASPLIAVSALEFVRTVVVIFMDGRDSNHITYETVPKDKSWLFVGPEYHALHHVHPDRYMGSMVKLFDWITGTAFSIRNKRVVMTGGTGAFGRAIEKQLLAEGVKDVQKLRFGTDWTHEDFSNTTSRFAGADILILAHGTKGMDAMDANCNSSIALIEHFLHQQKVQTPQSRKTLPEIWYVGSEIEIHPAWGIEEMQRYSASKRSFLPYARALYDSSNVTYRHIVPAAFQSRMGGAIVSPDWAARVAMWWIHRGACYVPVTYTGLAYSNFLKFLLWVSPDLSSGSESRGLNRAIAE</sequence>
<gene>
    <name evidence="2" type="ORF">BDV25DRAFT_147996</name>
</gene>
<dbReference type="SUPFAM" id="SSF51735">
    <property type="entry name" value="NAD(P)-binding Rossmann-fold domains"/>
    <property type="match status" value="1"/>
</dbReference>
<evidence type="ECO:0000313" key="2">
    <source>
        <dbReference type="EMBL" id="KAE8154358.1"/>
    </source>
</evidence>
<evidence type="ECO:0000313" key="3">
    <source>
        <dbReference type="Proteomes" id="UP000325780"/>
    </source>
</evidence>